<organism evidence="1 2">
    <name type="scientific">Bradyrhizobium yuanmingense</name>
    <dbReference type="NCBI Taxonomy" id="108015"/>
    <lineage>
        <taxon>Bacteria</taxon>
        <taxon>Pseudomonadati</taxon>
        <taxon>Pseudomonadota</taxon>
        <taxon>Alphaproteobacteria</taxon>
        <taxon>Hyphomicrobiales</taxon>
        <taxon>Nitrobacteraceae</taxon>
        <taxon>Bradyrhizobium</taxon>
    </lineage>
</organism>
<sequence>MTDLATGFTVIERTIVEWLENSGHAVIHDNDEWLFIGPTWETSITSLACAIVQALERQK</sequence>
<name>A0A1C3XIJ1_9BRAD</name>
<dbReference type="RefSeq" id="WP_074448388.1">
    <property type="nucleotide sequence ID" value="NZ_FMAE01000021.1"/>
</dbReference>
<evidence type="ECO:0000313" key="2">
    <source>
        <dbReference type="Proteomes" id="UP000183174"/>
    </source>
</evidence>
<evidence type="ECO:0000313" key="1">
    <source>
        <dbReference type="EMBL" id="SCB51784.1"/>
    </source>
</evidence>
<dbReference type="EMBL" id="FMAE01000021">
    <property type="protein sequence ID" value="SCB51784.1"/>
    <property type="molecule type" value="Genomic_DNA"/>
</dbReference>
<proteinExistence type="predicted"/>
<dbReference type="Proteomes" id="UP000183174">
    <property type="component" value="Unassembled WGS sequence"/>
</dbReference>
<accession>A0A1C3XIJ1</accession>
<dbReference type="AlphaFoldDB" id="A0A1C3XIJ1"/>
<gene>
    <name evidence="1" type="ORF">GA0061099_102151</name>
</gene>
<protein>
    <submittedName>
        <fullName evidence="1">Uncharacterized protein</fullName>
    </submittedName>
</protein>
<reference evidence="1 2" key="1">
    <citation type="submission" date="2016-08" db="EMBL/GenBank/DDBJ databases">
        <authorList>
            <person name="Seilhamer J.J."/>
        </authorList>
    </citation>
    <scope>NUCLEOTIDE SEQUENCE [LARGE SCALE GENOMIC DNA]</scope>
    <source>
        <strain evidence="1 2">CCBAU 10071</strain>
    </source>
</reference>